<name>A0AAE0IGB6_9PEZI</name>
<comment type="caution">
    <text evidence="2">The sequence shown here is derived from an EMBL/GenBank/DDBJ whole genome shotgun (WGS) entry which is preliminary data.</text>
</comment>
<feature type="compositionally biased region" description="Acidic residues" evidence="1">
    <location>
        <begin position="149"/>
        <end position="167"/>
    </location>
</feature>
<feature type="compositionally biased region" description="Polar residues" evidence="1">
    <location>
        <begin position="124"/>
        <end position="133"/>
    </location>
</feature>
<feature type="region of interest" description="Disordered" evidence="1">
    <location>
        <begin position="84"/>
        <end position="187"/>
    </location>
</feature>
<evidence type="ECO:0000313" key="3">
    <source>
        <dbReference type="Proteomes" id="UP001286456"/>
    </source>
</evidence>
<reference evidence="2" key="1">
    <citation type="journal article" date="2023" name="Mol. Phylogenet. Evol.">
        <title>Genome-scale phylogeny and comparative genomics of the fungal order Sordariales.</title>
        <authorList>
            <person name="Hensen N."/>
            <person name="Bonometti L."/>
            <person name="Westerberg I."/>
            <person name="Brannstrom I.O."/>
            <person name="Guillou S."/>
            <person name="Cros-Aarteil S."/>
            <person name="Calhoun S."/>
            <person name="Haridas S."/>
            <person name="Kuo A."/>
            <person name="Mondo S."/>
            <person name="Pangilinan J."/>
            <person name="Riley R."/>
            <person name="LaButti K."/>
            <person name="Andreopoulos B."/>
            <person name="Lipzen A."/>
            <person name="Chen C."/>
            <person name="Yan M."/>
            <person name="Daum C."/>
            <person name="Ng V."/>
            <person name="Clum A."/>
            <person name="Steindorff A."/>
            <person name="Ohm R.A."/>
            <person name="Martin F."/>
            <person name="Silar P."/>
            <person name="Natvig D.O."/>
            <person name="Lalanne C."/>
            <person name="Gautier V."/>
            <person name="Ament-Velasquez S.L."/>
            <person name="Kruys A."/>
            <person name="Hutchinson M.I."/>
            <person name="Powell A.J."/>
            <person name="Barry K."/>
            <person name="Miller A.N."/>
            <person name="Grigoriev I.V."/>
            <person name="Debuchy R."/>
            <person name="Gladieux P."/>
            <person name="Hiltunen Thoren M."/>
            <person name="Johannesson H."/>
        </authorList>
    </citation>
    <scope>NUCLEOTIDE SEQUENCE</scope>
    <source>
        <strain evidence="2">SMH4131-1</strain>
    </source>
</reference>
<feature type="compositionally biased region" description="Low complexity" evidence="1">
    <location>
        <begin position="178"/>
        <end position="187"/>
    </location>
</feature>
<sequence>MLDPAARKEQQTLSLTSICLQVGAALAARLAIKNYREEQAGGEVVVEPGVNGVAVSQDDHAEINHYLSVNPLPIPPMSTMPMAGPGPSQADLDSFTHFRPGPDSAHSSFGPRKRRRVRYGPGTSFGNKANQPGASPGVTCVCHATPPELELEPEPEPNFDLDLDDDLSTGTGPCQPGRSRSPRSPRSSCGYSFMHFPGEIRNLIYDYALDYPSSLQLYAPYKQRIDEFYARRNKGIVEDFPQFSGKLRAPTILLLCRAITAECLPILQSRRLVIDRLPPWLPGHARPMPISAFIGTRTLQAVKNLEIRISLGQGSLGSGWVWSDIAGPVFDILQQSNSFEHLRVVIIIFNRGIRDYRYLTQINQSLAMLGKQNPNVWTPGRIEKEYWFVDYNKAQLAVPRPHKGGELTPITQKTPRIQDQGKLT</sequence>
<organism evidence="2 3">
    <name type="scientific">Cercophora scortea</name>
    <dbReference type="NCBI Taxonomy" id="314031"/>
    <lineage>
        <taxon>Eukaryota</taxon>
        <taxon>Fungi</taxon>
        <taxon>Dikarya</taxon>
        <taxon>Ascomycota</taxon>
        <taxon>Pezizomycotina</taxon>
        <taxon>Sordariomycetes</taxon>
        <taxon>Sordariomycetidae</taxon>
        <taxon>Sordariales</taxon>
        <taxon>Lasiosphaeriaceae</taxon>
        <taxon>Cercophora</taxon>
    </lineage>
</organism>
<gene>
    <name evidence="2" type="ORF">B0T19DRAFT_234055</name>
</gene>
<proteinExistence type="predicted"/>
<dbReference type="AlphaFoldDB" id="A0AAE0IGB6"/>
<reference evidence="2" key="2">
    <citation type="submission" date="2023-06" db="EMBL/GenBank/DDBJ databases">
        <authorList>
            <consortium name="Lawrence Berkeley National Laboratory"/>
            <person name="Haridas S."/>
            <person name="Hensen N."/>
            <person name="Bonometti L."/>
            <person name="Westerberg I."/>
            <person name="Brannstrom I.O."/>
            <person name="Guillou S."/>
            <person name="Cros-Aarteil S."/>
            <person name="Calhoun S."/>
            <person name="Kuo A."/>
            <person name="Mondo S."/>
            <person name="Pangilinan J."/>
            <person name="Riley R."/>
            <person name="Labutti K."/>
            <person name="Andreopoulos B."/>
            <person name="Lipzen A."/>
            <person name="Chen C."/>
            <person name="Yanf M."/>
            <person name="Daum C."/>
            <person name="Ng V."/>
            <person name="Clum A."/>
            <person name="Steindorff A."/>
            <person name="Ohm R."/>
            <person name="Martin F."/>
            <person name="Silar P."/>
            <person name="Natvig D."/>
            <person name="Lalanne C."/>
            <person name="Gautier V."/>
            <person name="Ament-Velasquez S.L."/>
            <person name="Kruys A."/>
            <person name="Hutchinson M.I."/>
            <person name="Powell A.J."/>
            <person name="Barry K."/>
            <person name="Miller A.N."/>
            <person name="Grigoriev I.V."/>
            <person name="Debuchy R."/>
            <person name="Gladieux P."/>
            <person name="Thoren M.H."/>
            <person name="Johannesson H."/>
        </authorList>
    </citation>
    <scope>NUCLEOTIDE SEQUENCE</scope>
    <source>
        <strain evidence="2">SMH4131-1</strain>
    </source>
</reference>
<evidence type="ECO:0000256" key="1">
    <source>
        <dbReference type="SAM" id="MobiDB-lite"/>
    </source>
</evidence>
<dbReference type="EMBL" id="JAUEPO010000004">
    <property type="protein sequence ID" value="KAK3324624.1"/>
    <property type="molecule type" value="Genomic_DNA"/>
</dbReference>
<protein>
    <submittedName>
        <fullName evidence="2">Uncharacterized protein</fullName>
    </submittedName>
</protein>
<accession>A0AAE0IGB6</accession>
<dbReference type="Proteomes" id="UP001286456">
    <property type="component" value="Unassembled WGS sequence"/>
</dbReference>
<keyword evidence="3" id="KW-1185">Reference proteome</keyword>
<feature type="compositionally biased region" description="Polar residues" evidence="1">
    <location>
        <begin position="409"/>
        <end position="424"/>
    </location>
</feature>
<feature type="region of interest" description="Disordered" evidence="1">
    <location>
        <begin position="400"/>
        <end position="424"/>
    </location>
</feature>
<evidence type="ECO:0000313" key="2">
    <source>
        <dbReference type="EMBL" id="KAK3324624.1"/>
    </source>
</evidence>